<reference evidence="2" key="1">
    <citation type="journal article" date="2015" name="Nature">
        <title>Complex archaea that bridge the gap between prokaryotes and eukaryotes.</title>
        <authorList>
            <person name="Spang A."/>
            <person name="Saw J.H."/>
            <person name="Jorgensen S.L."/>
            <person name="Zaremba-Niedzwiedzka K."/>
            <person name="Martijn J."/>
            <person name="Lind A.E."/>
            <person name="van Eijk R."/>
            <person name="Schleper C."/>
            <person name="Guy L."/>
            <person name="Ettema T.J."/>
        </authorList>
    </citation>
    <scope>NUCLEOTIDE SEQUENCE</scope>
</reference>
<accession>A0A0F9G3B5</accession>
<dbReference type="EMBL" id="LAZR01027959">
    <property type="protein sequence ID" value="KKL64065.1"/>
    <property type="molecule type" value="Genomic_DNA"/>
</dbReference>
<evidence type="ECO:0000259" key="1">
    <source>
        <dbReference type="Pfam" id="PF00005"/>
    </source>
</evidence>
<dbReference type="PANTHER" id="PTHR46743">
    <property type="entry name" value="TEICHOIC ACIDS EXPORT ATP-BINDING PROTEIN TAGH"/>
    <property type="match status" value="1"/>
</dbReference>
<dbReference type="InterPro" id="IPR050683">
    <property type="entry name" value="Bact_Polysacc_Export_ATP-bd"/>
</dbReference>
<feature type="non-terminal residue" evidence="2">
    <location>
        <position position="143"/>
    </location>
</feature>
<proteinExistence type="predicted"/>
<sequence length="143" mass="15731">MTILTHTSIESAQDEKRGEKDVILSVKNISKKFCKTLRRSMAYGIIDLSKNLVGIKPDTTQLHRDEFWALDNIKFELRRGEVLGLIGVNGSGKTTLLRLLAGILPPDKGEINIKGRTGALIAVGAGFHPHMTGRENIRLNSAI</sequence>
<name>A0A0F9G3B5_9ZZZZ</name>
<dbReference type="InterPro" id="IPR003439">
    <property type="entry name" value="ABC_transporter-like_ATP-bd"/>
</dbReference>
<protein>
    <recommendedName>
        <fullName evidence="1">ABC transporter domain-containing protein</fullName>
    </recommendedName>
</protein>
<dbReference type="GO" id="GO:0005524">
    <property type="term" value="F:ATP binding"/>
    <property type="evidence" value="ECO:0007669"/>
    <property type="project" value="InterPro"/>
</dbReference>
<dbReference type="SUPFAM" id="SSF52540">
    <property type="entry name" value="P-loop containing nucleoside triphosphate hydrolases"/>
    <property type="match status" value="1"/>
</dbReference>
<organism evidence="2">
    <name type="scientific">marine sediment metagenome</name>
    <dbReference type="NCBI Taxonomy" id="412755"/>
    <lineage>
        <taxon>unclassified sequences</taxon>
        <taxon>metagenomes</taxon>
        <taxon>ecological metagenomes</taxon>
    </lineage>
</organism>
<dbReference type="Pfam" id="PF00005">
    <property type="entry name" value="ABC_tran"/>
    <property type="match status" value="1"/>
</dbReference>
<comment type="caution">
    <text evidence="2">The sequence shown here is derived from an EMBL/GenBank/DDBJ whole genome shotgun (WGS) entry which is preliminary data.</text>
</comment>
<dbReference type="Gene3D" id="3.40.50.300">
    <property type="entry name" value="P-loop containing nucleotide triphosphate hydrolases"/>
    <property type="match status" value="1"/>
</dbReference>
<dbReference type="PANTHER" id="PTHR46743:SF2">
    <property type="entry name" value="TEICHOIC ACIDS EXPORT ATP-BINDING PROTEIN TAGH"/>
    <property type="match status" value="1"/>
</dbReference>
<feature type="domain" description="ABC transporter" evidence="1">
    <location>
        <begin position="70"/>
        <end position="116"/>
    </location>
</feature>
<dbReference type="InterPro" id="IPR027417">
    <property type="entry name" value="P-loop_NTPase"/>
</dbReference>
<dbReference type="GO" id="GO:0016887">
    <property type="term" value="F:ATP hydrolysis activity"/>
    <property type="evidence" value="ECO:0007669"/>
    <property type="project" value="InterPro"/>
</dbReference>
<gene>
    <name evidence="2" type="ORF">LCGC14_2168780</name>
</gene>
<dbReference type="AlphaFoldDB" id="A0A0F9G3B5"/>
<evidence type="ECO:0000313" key="2">
    <source>
        <dbReference type="EMBL" id="KKL64065.1"/>
    </source>
</evidence>